<dbReference type="GO" id="GO:0008017">
    <property type="term" value="F:microtubule binding"/>
    <property type="evidence" value="ECO:0007669"/>
    <property type="project" value="TreeGrafter"/>
</dbReference>
<dbReference type="GO" id="GO:0005813">
    <property type="term" value="C:centrosome"/>
    <property type="evidence" value="ECO:0007669"/>
    <property type="project" value="TreeGrafter"/>
</dbReference>
<dbReference type="InterPro" id="IPR036872">
    <property type="entry name" value="CH_dom_sf"/>
</dbReference>
<dbReference type="AlphaFoldDB" id="A0A8C6U500"/>
<dbReference type="GO" id="GO:0031122">
    <property type="term" value="P:cytoplasmic microtubule organization"/>
    <property type="evidence" value="ECO:0007669"/>
    <property type="project" value="TreeGrafter"/>
</dbReference>
<name>A0A8C6U500_9GOBI</name>
<keyword evidence="2" id="KW-1185">Reference proteome</keyword>
<dbReference type="Gene3D" id="1.10.418.10">
    <property type="entry name" value="Calponin-like domain"/>
    <property type="match status" value="1"/>
</dbReference>
<proteinExistence type="predicted"/>
<evidence type="ECO:0000313" key="2">
    <source>
        <dbReference type="Proteomes" id="UP000694523"/>
    </source>
</evidence>
<reference evidence="1" key="2">
    <citation type="submission" date="2025-09" db="UniProtKB">
        <authorList>
            <consortium name="Ensembl"/>
        </authorList>
    </citation>
    <scope>IDENTIFICATION</scope>
</reference>
<dbReference type="PANTHER" id="PTHR18947:SF35">
    <property type="entry name" value="COILED-COIL DOMAIN-CONTAINING PROTEIN 88B"/>
    <property type="match status" value="1"/>
</dbReference>
<accession>A0A8C6U500</accession>
<sequence length="133" mass="15588">MDSNIMEIIEDFMESALVRWIQLFGKMLQKGDSGPLYSEYMEVNTDSQRARDRYLKLTDGIFLNEVMRVIDPNPKVERLYDNGRVDDYMLKVQNFSILNRHIRVFYQENLQQLILMPLPNAAILGQDPLTGTR</sequence>
<dbReference type="Ensembl" id="ENSNMLT00000034710.1">
    <property type="protein sequence ID" value="ENSNMLP00000031143.1"/>
    <property type="gene ID" value="ENSNMLG00000019588.1"/>
</dbReference>
<dbReference type="GO" id="GO:0051959">
    <property type="term" value="F:dynein light intermediate chain binding"/>
    <property type="evidence" value="ECO:0007669"/>
    <property type="project" value="TreeGrafter"/>
</dbReference>
<reference evidence="1" key="1">
    <citation type="submission" date="2025-08" db="UniProtKB">
        <authorList>
            <consortium name="Ensembl"/>
        </authorList>
    </citation>
    <scope>IDENTIFICATION</scope>
</reference>
<dbReference type="Proteomes" id="UP000694523">
    <property type="component" value="Unplaced"/>
</dbReference>
<dbReference type="GO" id="GO:0005737">
    <property type="term" value="C:cytoplasm"/>
    <property type="evidence" value="ECO:0007669"/>
    <property type="project" value="TreeGrafter"/>
</dbReference>
<dbReference type="SUPFAM" id="SSF116907">
    <property type="entry name" value="Hook domain"/>
    <property type="match status" value="1"/>
</dbReference>
<dbReference type="GO" id="GO:0030705">
    <property type="term" value="P:cytoskeleton-dependent intracellular transport"/>
    <property type="evidence" value="ECO:0007669"/>
    <property type="project" value="TreeGrafter"/>
</dbReference>
<dbReference type="PANTHER" id="PTHR18947">
    <property type="entry name" value="HOOK PROTEINS"/>
    <property type="match status" value="1"/>
</dbReference>
<evidence type="ECO:0008006" key="3">
    <source>
        <dbReference type="Google" id="ProtNLM"/>
    </source>
</evidence>
<organism evidence="1 2">
    <name type="scientific">Neogobius melanostomus</name>
    <name type="common">round goby</name>
    <dbReference type="NCBI Taxonomy" id="47308"/>
    <lineage>
        <taxon>Eukaryota</taxon>
        <taxon>Metazoa</taxon>
        <taxon>Chordata</taxon>
        <taxon>Craniata</taxon>
        <taxon>Vertebrata</taxon>
        <taxon>Euteleostomi</taxon>
        <taxon>Actinopterygii</taxon>
        <taxon>Neopterygii</taxon>
        <taxon>Teleostei</taxon>
        <taxon>Neoteleostei</taxon>
        <taxon>Acanthomorphata</taxon>
        <taxon>Gobiaria</taxon>
        <taxon>Gobiiformes</taxon>
        <taxon>Gobioidei</taxon>
        <taxon>Gobiidae</taxon>
        <taxon>Benthophilinae</taxon>
        <taxon>Neogobiini</taxon>
        <taxon>Neogobius</taxon>
    </lineage>
</organism>
<evidence type="ECO:0000313" key="1">
    <source>
        <dbReference type="Ensembl" id="ENSNMLP00000031143.1"/>
    </source>
</evidence>
<protein>
    <recommendedName>
        <fullName evidence="3">HOOK N-terminal domain-containing protein</fullName>
    </recommendedName>
</protein>